<dbReference type="Gene3D" id="1.20.120.530">
    <property type="entry name" value="GntR ligand-binding domain-like"/>
    <property type="match status" value="1"/>
</dbReference>
<dbReference type="InterPro" id="IPR011711">
    <property type="entry name" value="GntR_C"/>
</dbReference>
<dbReference type="STRING" id="472175.EL18_02673"/>
<dbReference type="PROSITE" id="PS50949">
    <property type="entry name" value="HTH_GNTR"/>
    <property type="match status" value="1"/>
</dbReference>
<dbReference type="RefSeq" id="WP_051914253.1">
    <property type="nucleotide sequence ID" value="NZ_JMQM01000002.1"/>
</dbReference>
<keyword evidence="3" id="KW-0804">Transcription</keyword>
<dbReference type="InterPro" id="IPR000524">
    <property type="entry name" value="Tscrpt_reg_HTH_GntR"/>
</dbReference>
<evidence type="ECO:0000256" key="2">
    <source>
        <dbReference type="ARBA" id="ARBA00023125"/>
    </source>
</evidence>
<keyword evidence="6" id="KW-1185">Reference proteome</keyword>
<dbReference type="Proteomes" id="UP000053675">
    <property type="component" value="Unassembled WGS sequence"/>
</dbReference>
<dbReference type="SMART" id="SM00345">
    <property type="entry name" value="HTH_GNTR"/>
    <property type="match status" value="1"/>
</dbReference>
<dbReference type="eggNOG" id="COG1802">
    <property type="taxonomic scope" value="Bacteria"/>
</dbReference>
<dbReference type="PANTHER" id="PTHR43537">
    <property type="entry name" value="TRANSCRIPTIONAL REGULATOR, GNTR FAMILY"/>
    <property type="match status" value="1"/>
</dbReference>
<dbReference type="PANTHER" id="PTHR43537:SF50">
    <property type="entry name" value="TRANSCRIPTIONAL REGULATORY PROTEIN"/>
    <property type="match status" value="1"/>
</dbReference>
<dbReference type="Gene3D" id="1.10.10.10">
    <property type="entry name" value="Winged helix-like DNA-binding domain superfamily/Winged helix DNA-binding domain"/>
    <property type="match status" value="1"/>
</dbReference>
<name>A0A084U636_9HYPH</name>
<evidence type="ECO:0000259" key="4">
    <source>
        <dbReference type="PROSITE" id="PS50949"/>
    </source>
</evidence>
<evidence type="ECO:0000313" key="6">
    <source>
        <dbReference type="Proteomes" id="UP000053675"/>
    </source>
</evidence>
<dbReference type="SUPFAM" id="SSF48008">
    <property type="entry name" value="GntR ligand-binding domain-like"/>
    <property type="match status" value="1"/>
</dbReference>
<proteinExistence type="predicted"/>
<comment type="caution">
    <text evidence="5">The sequence shown here is derived from an EMBL/GenBank/DDBJ whole genome shotgun (WGS) entry which is preliminary data.</text>
</comment>
<sequence length="230" mass="25525">MKPIPAAPSLMMQTADRIREAIIRGELKLGSKVSEQRLADVLRVSRSPVREALAVLQMEGLINVLPKRGSFVFTPDLKMVSDLCDHRAVLEAACLRFAIRDHHDVLMKKIRHGLDDMQRAIDAGDNIAYSFGDMTFHKSIVESSGNRSIASAYTRTIGPLMAVRTDIIKSNKAHMDVSMHDHLELAAACAEKDIDRAVDIATRHIMRLPASFVTMLENDSSPAPRELSQL</sequence>
<dbReference type="GO" id="GO:0003677">
    <property type="term" value="F:DNA binding"/>
    <property type="evidence" value="ECO:0007669"/>
    <property type="project" value="UniProtKB-KW"/>
</dbReference>
<feature type="domain" description="HTH gntR-type" evidence="4">
    <location>
        <begin position="8"/>
        <end position="75"/>
    </location>
</feature>
<accession>A0A084U636</accession>
<dbReference type="InterPro" id="IPR008920">
    <property type="entry name" value="TF_FadR/GntR_C"/>
</dbReference>
<dbReference type="AlphaFoldDB" id="A0A084U636"/>
<keyword evidence="2" id="KW-0238">DNA-binding</keyword>
<organism evidence="5 6">
    <name type="scientific">Nitratireductor basaltis</name>
    <dbReference type="NCBI Taxonomy" id="472175"/>
    <lineage>
        <taxon>Bacteria</taxon>
        <taxon>Pseudomonadati</taxon>
        <taxon>Pseudomonadota</taxon>
        <taxon>Alphaproteobacteria</taxon>
        <taxon>Hyphomicrobiales</taxon>
        <taxon>Phyllobacteriaceae</taxon>
        <taxon>Nitratireductor</taxon>
    </lineage>
</organism>
<gene>
    <name evidence="5" type="ORF">EL18_02673</name>
</gene>
<evidence type="ECO:0000256" key="3">
    <source>
        <dbReference type="ARBA" id="ARBA00023163"/>
    </source>
</evidence>
<dbReference type="SUPFAM" id="SSF46785">
    <property type="entry name" value="Winged helix' DNA-binding domain"/>
    <property type="match status" value="1"/>
</dbReference>
<dbReference type="PRINTS" id="PR00035">
    <property type="entry name" value="HTHGNTR"/>
</dbReference>
<dbReference type="InterPro" id="IPR036390">
    <property type="entry name" value="WH_DNA-bd_sf"/>
</dbReference>
<dbReference type="PATRIC" id="fig|472175.3.peg.2666"/>
<dbReference type="GO" id="GO:0003700">
    <property type="term" value="F:DNA-binding transcription factor activity"/>
    <property type="evidence" value="ECO:0007669"/>
    <property type="project" value="InterPro"/>
</dbReference>
<evidence type="ECO:0000256" key="1">
    <source>
        <dbReference type="ARBA" id="ARBA00023015"/>
    </source>
</evidence>
<reference evidence="5 6" key="1">
    <citation type="submission" date="2014-05" db="EMBL/GenBank/DDBJ databases">
        <title>Draft Genome Sequence of Nitratireductor basaltis Strain UMTGB225, A Marine Bacterium Isolated from Green Barrel Tunicate.</title>
        <authorList>
            <person name="Gan H.Y."/>
        </authorList>
    </citation>
    <scope>NUCLEOTIDE SEQUENCE [LARGE SCALE GENOMIC DNA]</scope>
    <source>
        <strain evidence="5 6">UMTGB225</strain>
    </source>
</reference>
<evidence type="ECO:0000313" key="5">
    <source>
        <dbReference type="EMBL" id="KFB08422.1"/>
    </source>
</evidence>
<dbReference type="CDD" id="cd07377">
    <property type="entry name" value="WHTH_GntR"/>
    <property type="match status" value="1"/>
</dbReference>
<protein>
    <submittedName>
        <fullName evidence="5">Transcriptional regulatory protein</fullName>
    </submittedName>
</protein>
<dbReference type="Pfam" id="PF00392">
    <property type="entry name" value="GntR"/>
    <property type="match status" value="1"/>
</dbReference>
<keyword evidence="1" id="KW-0805">Transcription regulation</keyword>
<dbReference type="InterPro" id="IPR036388">
    <property type="entry name" value="WH-like_DNA-bd_sf"/>
</dbReference>
<dbReference type="Pfam" id="PF07729">
    <property type="entry name" value="FCD"/>
    <property type="match status" value="1"/>
</dbReference>
<dbReference type="SMART" id="SM00895">
    <property type="entry name" value="FCD"/>
    <property type="match status" value="1"/>
</dbReference>
<dbReference type="EMBL" id="JMQM01000002">
    <property type="protein sequence ID" value="KFB08422.1"/>
    <property type="molecule type" value="Genomic_DNA"/>
</dbReference>